<feature type="compositionally biased region" description="Gly residues" evidence="1">
    <location>
        <begin position="437"/>
        <end position="463"/>
    </location>
</feature>
<comment type="caution">
    <text evidence="3">The sequence shown here is derived from an EMBL/GenBank/DDBJ whole genome shotgun (WGS) entry which is preliminary data.</text>
</comment>
<feature type="region of interest" description="Disordered" evidence="1">
    <location>
        <begin position="418"/>
        <end position="490"/>
    </location>
</feature>
<dbReference type="AlphaFoldDB" id="A0A125W4N4"/>
<dbReference type="RefSeq" id="WP_002402389.1">
    <property type="nucleotide sequence ID" value="NZ_GL454464.1"/>
</dbReference>
<dbReference type="Pfam" id="PF06605">
    <property type="entry name" value="Prophage_tail"/>
    <property type="match status" value="1"/>
</dbReference>
<dbReference type="EMBL" id="AEBR01000067">
    <property type="protein sequence ID" value="EFM82370.1"/>
    <property type="molecule type" value="Genomic_DNA"/>
</dbReference>
<accession>A0A125W4N4</accession>
<feature type="compositionally biased region" description="Polar residues" evidence="1">
    <location>
        <begin position="468"/>
        <end position="481"/>
    </location>
</feature>
<organism evidence="3 4">
    <name type="scientific">Enterococcus faecalis TX4248</name>
    <dbReference type="NCBI Taxonomy" id="749495"/>
    <lineage>
        <taxon>Bacteria</taxon>
        <taxon>Bacillati</taxon>
        <taxon>Bacillota</taxon>
        <taxon>Bacilli</taxon>
        <taxon>Lactobacillales</taxon>
        <taxon>Enterococcaceae</taxon>
        <taxon>Enterococcus</taxon>
    </lineage>
</organism>
<gene>
    <name evidence="3" type="ORF">HMPREF9498_02097</name>
</gene>
<dbReference type="HOGENOM" id="CLU_027630_0_0_9"/>
<reference evidence="3 4" key="1">
    <citation type="submission" date="2010-07" db="EMBL/GenBank/DDBJ databases">
        <authorList>
            <person name="Sid Ahmed O."/>
        </authorList>
    </citation>
    <scope>NUCLEOTIDE SEQUENCE [LARGE SCALE GENOMIC DNA]</scope>
    <source>
        <strain evidence="3 4">TX4248</strain>
    </source>
</reference>
<evidence type="ECO:0000313" key="4">
    <source>
        <dbReference type="Proteomes" id="UP000004846"/>
    </source>
</evidence>
<evidence type="ECO:0000259" key="2">
    <source>
        <dbReference type="Pfam" id="PF06605"/>
    </source>
</evidence>
<evidence type="ECO:0000313" key="3">
    <source>
        <dbReference type="EMBL" id="EFM82370.1"/>
    </source>
</evidence>
<feature type="compositionally biased region" description="Low complexity" evidence="1">
    <location>
        <begin position="424"/>
        <end position="436"/>
    </location>
</feature>
<name>A0A125W4N4_ENTFL</name>
<feature type="domain" description="Tail spike" evidence="2">
    <location>
        <begin position="91"/>
        <end position="350"/>
    </location>
</feature>
<dbReference type="NCBIfam" id="TIGR01665">
    <property type="entry name" value="put_anti_recept"/>
    <property type="match status" value="1"/>
</dbReference>
<sequence length="671" mass="74577">MLMAMDLKREYTAVLDNAYNVGYEKIENQIGNLEFSMPLDDPKNEFLREMLWVELTDNENEYIGLYRVMPSTVRKDASNNSITYTANEALCTLLDTVLFGYHELVNRKTIDVINYLLNKQRTKHWVLKKCEFTRYFSYAWENENGLADALFSIPQAFDEDYMWQWNTKVYPFELSLVKPPKEPIARIQEGYNMQGFEIERDPNNLVNRVYPLGAGEGVNQINIKSVNKNIPYVEDAKSIKEHGLVEYVWVDQRFTVPQALKDNAINMLKKWAQPKISWDVTAADLLKLTDEPLSIDKLRQGTVIMINTDDFGSINLRIKKETKQDVFGAPQDIQLELGNLSDDFTTTMSDLKRKQEINETYSQGATNILNYSYQDNCEKAYPAEIEFFLDDDVFHVNTVELTFKIKRYRGYTKAVKGGGATVKSTSAGGASTQTSSAGGGSVVSSSAGGGGSTTSGSGGGSYQGGSTNTDGGSAQTSSANGSHDHLMFNVIQGPPQTLPKITLRAGGGGEIYTEARGGTFRTASAADNHTHTVNVPSHSHRFNIDIPAHTHSVSIPNHTHSISVPSHSHQVRIPAHTHQITLPDHSHPLEWGIYEAPSSATSVDIVVDGTTIPIHDTSQQRLNIVNYLRKTSGGKISRGNHTIKIIPNKLARIEAQVICRVFIQSQLGGQF</sequence>
<dbReference type="InterPro" id="IPR010572">
    <property type="entry name" value="Tail_dom"/>
</dbReference>
<proteinExistence type="predicted"/>
<evidence type="ECO:0000256" key="1">
    <source>
        <dbReference type="SAM" id="MobiDB-lite"/>
    </source>
</evidence>
<dbReference type="InterPro" id="IPR007119">
    <property type="entry name" value="Phage_tail_spike_N"/>
</dbReference>
<dbReference type="Proteomes" id="UP000004846">
    <property type="component" value="Unassembled WGS sequence"/>
</dbReference>
<protein>
    <submittedName>
        <fullName evidence="3">Phage minor structural protein, N-terminal domain protein</fullName>
    </submittedName>
</protein>